<keyword evidence="1" id="KW-0560">Oxidoreductase</keyword>
<evidence type="ECO:0000313" key="4">
    <source>
        <dbReference type="Proteomes" id="UP000039046"/>
    </source>
</evidence>
<gene>
    <name evidence="3" type="ORF">VHEMI09960</name>
</gene>
<dbReference type="Gene3D" id="2.30.110.10">
    <property type="entry name" value="Electron Transport, Fmn-binding Protein, Chain A"/>
    <property type="match status" value="1"/>
</dbReference>
<dbReference type="GO" id="GO:0042602">
    <property type="term" value="F:riboflavin reductase (NADPH) activity"/>
    <property type="evidence" value="ECO:0007669"/>
    <property type="project" value="TreeGrafter"/>
</dbReference>
<dbReference type="AlphaFoldDB" id="A0A0A1TBH6"/>
<dbReference type="InterPro" id="IPR012349">
    <property type="entry name" value="Split_barrel_FMN-bd"/>
</dbReference>
<dbReference type="InterPro" id="IPR002563">
    <property type="entry name" value="Flavin_Rdtase-like_dom"/>
</dbReference>
<dbReference type="GO" id="GO:0010181">
    <property type="term" value="F:FMN binding"/>
    <property type="evidence" value="ECO:0007669"/>
    <property type="project" value="InterPro"/>
</dbReference>
<dbReference type="SMART" id="SM00903">
    <property type="entry name" value="Flavin_Reduct"/>
    <property type="match status" value="1"/>
</dbReference>
<name>A0A0A1TBH6_9HYPO</name>
<sequence>MRIYQTLRPRGQRLHRAAMANQMLLRGVFRRSICMDRVIRGVRDGLAVASGLGETFVGRPIASMLRRELVSATRRFHGSRIAEFKSSTPIEWHIAAAAAPTAVLTTRTTASEHMRSVMRLLAQSVVVCTVTHGSTPRAMTMSSFTSLTLSPTPVITFNVATPSRTLDAIAESREFNIHVLAGDADGARVADHFTKGNMSDNVFEGLEAVDCVMGSSNAAPLLVGAGVVHVLKCKVLDDAPELGLIRVRDHVIVAAEVVETAPGEDTREFGLAYADRKYRQIGAVIERD</sequence>
<evidence type="ECO:0000256" key="1">
    <source>
        <dbReference type="ARBA" id="ARBA00023002"/>
    </source>
</evidence>
<keyword evidence="4" id="KW-1185">Reference proteome</keyword>
<protein>
    <recommendedName>
        <fullName evidence="2">Flavin reductase like domain-containing protein</fullName>
    </recommendedName>
</protein>
<dbReference type="Pfam" id="PF01613">
    <property type="entry name" value="Flavin_Reduct"/>
    <property type="match status" value="1"/>
</dbReference>
<dbReference type="InterPro" id="IPR050268">
    <property type="entry name" value="NADH-dep_flavin_reductase"/>
</dbReference>
<dbReference type="STRING" id="1531966.A0A0A1TBH6"/>
<feature type="domain" description="Flavin reductase like" evidence="2">
    <location>
        <begin position="118"/>
        <end position="280"/>
    </location>
</feature>
<dbReference type="OrthoDB" id="2015405at2759"/>
<dbReference type="HOGENOM" id="CLU_070401_0_1_1"/>
<organism evidence="3 4">
    <name type="scientific">[Torrubiella] hemipterigena</name>
    <dbReference type="NCBI Taxonomy" id="1531966"/>
    <lineage>
        <taxon>Eukaryota</taxon>
        <taxon>Fungi</taxon>
        <taxon>Dikarya</taxon>
        <taxon>Ascomycota</taxon>
        <taxon>Pezizomycotina</taxon>
        <taxon>Sordariomycetes</taxon>
        <taxon>Hypocreomycetidae</taxon>
        <taxon>Hypocreales</taxon>
        <taxon>Clavicipitaceae</taxon>
        <taxon>Clavicipitaceae incertae sedis</taxon>
        <taxon>'Torrubiella' clade</taxon>
    </lineage>
</organism>
<accession>A0A0A1TBH6</accession>
<dbReference type="EMBL" id="CDHN01000007">
    <property type="protein sequence ID" value="CEJ94426.1"/>
    <property type="molecule type" value="Genomic_DNA"/>
</dbReference>
<evidence type="ECO:0000313" key="3">
    <source>
        <dbReference type="EMBL" id="CEJ94426.1"/>
    </source>
</evidence>
<dbReference type="PANTHER" id="PTHR30466:SF1">
    <property type="entry name" value="FMN REDUCTASE (NADH) RUTF"/>
    <property type="match status" value="1"/>
</dbReference>
<dbReference type="Proteomes" id="UP000039046">
    <property type="component" value="Unassembled WGS sequence"/>
</dbReference>
<proteinExistence type="predicted"/>
<dbReference type="PANTHER" id="PTHR30466">
    <property type="entry name" value="FLAVIN REDUCTASE"/>
    <property type="match status" value="1"/>
</dbReference>
<dbReference type="SUPFAM" id="SSF50475">
    <property type="entry name" value="FMN-binding split barrel"/>
    <property type="match status" value="1"/>
</dbReference>
<reference evidence="3 4" key="1">
    <citation type="journal article" date="2015" name="Genome Announc.">
        <title>Draft Genome Sequence and Gene Annotation of the Entomopathogenic Fungus Verticillium hemipterigenum.</title>
        <authorList>
            <person name="Horn F."/>
            <person name="Habel A."/>
            <person name="Scharf D.H."/>
            <person name="Dworschak J."/>
            <person name="Brakhage A.A."/>
            <person name="Guthke R."/>
            <person name="Hertweck C."/>
            <person name="Linde J."/>
        </authorList>
    </citation>
    <scope>NUCLEOTIDE SEQUENCE [LARGE SCALE GENOMIC DNA]</scope>
</reference>
<evidence type="ECO:0000259" key="2">
    <source>
        <dbReference type="SMART" id="SM00903"/>
    </source>
</evidence>